<feature type="compositionally biased region" description="Polar residues" evidence="1">
    <location>
        <begin position="82"/>
        <end position="91"/>
    </location>
</feature>
<comment type="caution">
    <text evidence="2">The sequence shown here is derived from an EMBL/GenBank/DDBJ whole genome shotgun (WGS) entry which is preliminary data.</text>
</comment>
<proteinExistence type="predicted"/>
<feature type="compositionally biased region" description="Polar residues" evidence="1">
    <location>
        <begin position="40"/>
        <end position="57"/>
    </location>
</feature>
<keyword evidence="3" id="KW-1185">Reference proteome</keyword>
<reference evidence="2" key="1">
    <citation type="submission" date="2020-05" db="EMBL/GenBank/DDBJ databases">
        <title>WGS assembly of Panicum virgatum.</title>
        <authorList>
            <person name="Lovell J.T."/>
            <person name="Jenkins J."/>
            <person name="Shu S."/>
            <person name="Juenger T.E."/>
            <person name="Schmutz J."/>
        </authorList>
    </citation>
    <scope>NUCLEOTIDE SEQUENCE</scope>
    <source>
        <strain evidence="2">AP13</strain>
    </source>
</reference>
<gene>
    <name evidence="2" type="ORF">PVAP13_4NG046010</name>
</gene>
<feature type="region of interest" description="Disordered" evidence="1">
    <location>
        <begin position="1"/>
        <end position="22"/>
    </location>
</feature>
<feature type="region of interest" description="Disordered" evidence="1">
    <location>
        <begin position="82"/>
        <end position="119"/>
    </location>
</feature>
<feature type="region of interest" description="Disordered" evidence="1">
    <location>
        <begin position="40"/>
        <end position="63"/>
    </location>
</feature>
<sequence length="198" mass="20730">MPGRPKKERRRESTEKPKPTRMCRVGSAIRCKICKGVGHNRTTCNKKTASSNPGSTLAPTPATTASAAAPNAMIVVSSAQNSASSGQVVSSKRQRQSDTSVPTDSSQSSKSKKSNVTMTSAMATVETQRGGTATIKLHAQVPLSQASSSVTVQVSSGKAHAKVEATEPVKRKKTTPAKFQEYLMLPPSGSAAGSNKKM</sequence>
<evidence type="ECO:0000256" key="1">
    <source>
        <dbReference type="SAM" id="MobiDB-lite"/>
    </source>
</evidence>
<feature type="compositionally biased region" description="Low complexity" evidence="1">
    <location>
        <begin position="97"/>
        <end position="109"/>
    </location>
</feature>
<organism evidence="2 3">
    <name type="scientific">Panicum virgatum</name>
    <name type="common">Blackwell switchgrass</name>
    <dbReference type="NCBI Taxonomy" id="38727"/>
    <lineage>
        <taxon>Eukaryota</taxon>
        <taxon>Viridiplantae</taxon>
        <taxon>Streptophyta</taxon>
        <taxon>Embryophyta</taxon>
        <taxon>Tracheophyta</taxon>
        <taxon>Spermatophyta</taxon>
        <taxon>Magnoliopsida</taxon>
        <taxon>Liliopsida</taxon>
        <taxon>Poales</taxon>
        <taxon>Poaceae</taxon>
        <taxon>PACMAD clade</taxon>
        <taxon>Panicoideae</taxon>
        <taxon>Panicodae</taxon>
        <taxon>Paniceae</taxon>
        <taxon>Panicinae</taxon>
        <taxon>Panicum</taxon>
        <taxon>Panicum sect. Hiantes</taxon>
    </lineage>
</organism>
<evidence type="ECO:0000313" key="2">
    <source>
        <dbReference type="EMBL" id="KAG2606543.1"/>
    </source>
</evidence>
<name>A0A8T0TBB1_PANVG</name>
<dbReference type="Proteomes" id="UP000823388">
    <property type="component" value="Chromosome 4N"/>
</dbReference>
<dbReference type="AlphaFoldDB" id="A0A8T0TBB1"/>
<dbReference type="EMBL" id="CM029044">
    <property type="protein sequence ID" value="KAG2606543.1"/>
    <property type="molecule type" value="Genomic_DNA"/>
</dbReference>
<evidence type="ECO:0000313" key="3">
    <source>
        <dbReference type="Proteomes" id="UP000823388"/>
    </source>
</evidence>
<accession>A0A8T0TBB1</accession>
<protein>
    <submittedName>
        <fullName evidence="2">Uncharacterized protein</fullName>
    </submittedName>
</protein>